<dbReference type="GO" id="GO:0006171">
    <property type="term" value="P:cAMP biosynthetic process"/>
    <property type="evidence" value="ECO:0007669"/>
    <property type="project" value="TreeGrafter"/>
</dbReference>
<dbReference type="PANTHER" id="PTHR43081:SF11">
    <property type="entry name" value="BLR2264 PROTEIN"/>
    <property type="match status" value="1"/>
</dbReference>
<dbReference type="GO" id="GO:0004016">
    <property type="term" value="F:adenylate cyclase activity"/>
    <property type="evidence" value="ECO:0007669"/>
    <property type="project" value="UniProtKB-ARBA"/>
</dbReference>
<dbReference type="CDD" id="cd07302">
    <property type="entry name" value="CHD"/>
    <property type="match status" value="1"/>
</dbReference>
<dbReference type="AlphaFoldDB" id="W9H6K1"/>
<dbReference type="GO" id="GO:0035556">
    <property type="term" value="P:intracellular signal transduction"/>
    <property type="evidence" value="ECO:0007669"/>
    <property type="project" value="InterPro"/>
</dbReference>
<reference evidence="2 3" key="1">
    <citation type="submission" date="2013-08" db="EMBL/GenBank/DDBJ databases">
        <title>The genome sequence of Skermanella stibiiresistens.</title>
        <authorList>
            <person name="Zhu W."/>
            <person name="Wang G."/>
        </authorList>
    </citation>
    <scope>NUCLEOTIDE SEQUENCE [LARGE SCALE GENOMIC DNA]</scope>
    <source>
        <strain evidence="2 3">SB22</strain>
    </source>
</reference>
<keyword evidence="3" id="KW-1185">Reference proteome</keyword>
<feature type="domain" description="Guanylate cyclase" evidence="1">
    <location>
        <begin position="204"/>
        <end position="338"/>
    </location>
</feature>
<dbReference type="InterPro" id="IPR001054">
    <property type="entry name" value="A/G_cyclase"/>
</dbReference>
<dbReference type="Gene3D" id="3.30.70.1230">
    <property type="entry name" value="Nucleotide cyclase"/>
    <property type="match status" value="1"/>
</dbReference>
<dbReference type="SMART" id="SM00044">
    <property type="entry name" value="CYCc"/>
    <property type="match status" value="1"/>
</dbReference>
<dbReference type="Pfam" id="PF00211">
    <property type="entry name" value="Guanylate_cyc"/>
    <property type="match status" value="1"/>
</dbReference>
<dbReference type="InterPro" id="IPR029787">
    <property type="entry name" value="Nucleotide_cyclase"/>
</dbReference>
<protein>
    <submittedName>
        <fullName evidence="2">Adenylate cyclase</fullName>
    </submittedName>
</protein>
<evidence type="ECO:0000313" key="2">
    <source>
        <dbReference type="EMBL" id="EWY40421.1"/>
    </source>
</evidence>
<sequence>MIDWLMEDGRSAAGISALMDAFCDRLIQGGVPLYRAAWQVRMLHPQIRGISFNWRRGRDQVEEIEREHGTELRPEYLNSPIGAIIEGGADAMRYRIEQLEPPYPYAILEDIKAQGGTDYVAMPMRFSTGRLNVATWASNKPGGFSADQLTLIYDVMPALSTVLETMALRRLAVNVLDTYVGREAGSRILSGDIRRGTGETLRAVLWYCDLRGFTSLADRLPLADLIGLLNGYFEIMAGVVQARGGEILKFIGDAMLAIFPLPDGVEPDAKVHDALDAALEAVGQMETRNRELQAWGLPTLKAGIAMHVGDVMYGNIGAPDRLDFTVIGPAVNLVSRIEGLCAELGRPILTSEAFAAVCPPRLTSLGHHPVKGLREQIQVFGPTAMALSEAANLETAGSGAPG</sequence>
<gene>
    <name evidence="2" type="ORF">N825_34520</name>
</gene>
<dbReference type="Proteomes" id="UP000019486">
    <property type="component" value="Unassembled WGS sequence"/>
</dbReference>
<dbReference type="SUPFAM" id="SSF55073">
    <property type="entry name" value="Nucleotide cyclase"/>
    <property type="match status" value="1"/>
</dbReference>
<accession>W9H6K1</accession>
<evidence type="ECO:0000313" key="3">
    <source>
        <dbReference type="Proteomes" id="UP000019486"/>
    </source>
</evidence>
<evidence type="ECO:0000259" key="1">
    <source>
        <dbReference type="PROSITE" id="PS50125"/>
    </source>
</evidence>
<dbReference type="EMBL" id="AVFL01000007">
    <property type="protein sequence ID" value="EWY40421.1"/>
    <property type="molecule type" value="Genomic_DNA"/>
</dbReference>
<comment type="caution">
    <text evidence="2">The sequence shown here is derived from an EMBL/GenBank/DDBJ whole genome shotgun (WGS) entry which is preliminary data.</text>
</comment>
<name>W9H6K1_9PROT</name>
<dbReference type="PANTHER" id="PTHR43081">
    <property type="entry name" value="ADENYLATE CYCLASE, TERMINAL-DIFFERENTIATION SPECIFIC-RELATED"/>
    <property type="match status" value="1"/>
</dbReference>
<dbReference type="PATRIC" id="fig|1385369.3.peg.2265"/>
<organism evidence="2 3">
    <name type="scientific">Skermanella stibiiresistens SB22</name>
    <dbReference type="NCBI Taxonomy" id="1385369"/>
    <lineage>
        <taxon>Bacteria</taxon>
        <taxon>Pseudomonadati</taxon>
        <taxon>Pseudomonadota</taxon>
        <taxon>Alphaproteobacteria</taxon>
        <taxon>Rhodospirillales</taxon>
        <taxon>Azospirillaceae</taxon>
        <taxon>Skermanella</taxon>
    </lineage>
</organism>
<dbReference type="InterPro" id="IPR050697">
    <property type="entry name" value="Adenylyl/Guanylyl_Cyclase_3/4"/>
</dbReference>
<proteinExistence type="predicted"/>
<dbReference type="PROSITE" id="PS50125">
    <property type="entry name" value="GUANYLATE_CYCLASE_2"/>
    <property type="match status" value="1"/>
</dbReference>
<dbReference type="STRING" id="1385369.N825_34520"/>